<accession>A0AAV4M8Z8</accession>
<evidence type="ECO:0000313" key="2">
    <source>
        <dbReference type="EMBL" id="GIX68556.1"/>
    </source>
</evidence>
<reference evidence="2 3" key="1">
    <citation type="submission" date="2021-06" db="EMBL/GenBank/DDBJ databases">
        <title>Caerostris extrusa draft genome.</title>
        <authorList>
            <person name="Kono N."/>
            <person name="Arakawa K."/>
        </authorList>
    </citation>
    <scope>NUCLEOTIDE SEQUENCE [LARGE SCALE GENOMIC DNA]</scope>
</reference>
<feature type="region of interest" description="Disordered" evidence="1">
    <location>
        <begin position="1"/>
        <end position="27"/>
    </location>
</feature>
<name>A0AAV4M8Z8_CAEEX</name>
<keyword evidence="3" id="KW-1185">Reference proteome</keyword>
<sequence>MDKNDQKDESCLQQNENKEKIQTDNIGGDLLNNDCPPLENSVDIGKIVPDHATQDHIDCSTNSSGLRLLAP</sequence>
<feature type="compositionally biased region" description="Basic and acidic residues" evidence="1">
    <location>
        <begin position="1"/>
        <end position="22"/>
    </location>
</feature>
<proteinExistence type="predicted"/>
<evidence type="ECO:0000256" key="1">
    <source>
        <dbReference type="SAM" id="MobiDB-lite"/>
    </source>
</evidence>
<gene>
    <name evidence="2" type="ORF">CEXT_102671</name>
</gene>
<evidence type="ECO:0000313" key="3">
    <source>
        <dbReference type="Proteomes" id="UP001054945"/>
    </source>
</evidence>
<comment type="caution">
    <text evidence="2">The sequence shown here is derived from an EMBL/GenBank/DDBJ whole genome shotgun (WGS) entry which is preliminary data.</text>
</comment>
<dbReference type="EMBL" id="BPLR01001976">
    <property type="protein sequence ID" value="GIX68556.1"/>
    <property type="molecule type" value="Genomic_DNA"/>
</dbReference>
<dbReference type="Proteomes" id="UP001054945">
    <property type="component" value="Unassembled WGS sequence"/>
</dbReference>
<organism evidence="2 3">
    <name type="scientific">Caerostris extrusa</name>
    <name type="common">Bark spider</name>
    <name type="synonym">Caerostris bankana</name>
    <dbReference type="NCBI Taxonomy" id="172846"/>
    <lineage>
        <taxon>Eukaryota</taxon>
        <taxon>Metazoa</taxon>
        <taxon>Ecdysozoa</taxon>
        <taxon>Arthropoda</taxon>
        <taxon>Chelicerata</taxon>
        <taxon>Arachnida</taxon>
        <taxon>Araneae</taxon>
        <taxon>Araneomorphae</taxon>
        <taxon>Entelegynae</taxon>
        <taxon>Araneoidea</taxon>
        <taxon>Araneidae</taxon>
        <taxon>Caerostris</taxon>
    </lineage>
</organism>
<protein>
    <submittedName>
        <fullName evidence="2">Uncharacterized protein</fullName>
    </submittedName>
</protein>
<dbReference type="AlphaFoldDB" id="A0AAV4M8Z8"/>